<evidence type="ECO:0000313" key="2">
    <source>
        <dbReference type="EMBL" id="KAK9031672.1"/>
    </source>
</evidence>
<sequence length="80" mass="8962">MKGGTKIQSQTLPKSGEKLPFRLAKYDTKPLLQDLVSDSIQSNFSDTEIQSQTPPKSGNTSSQMQFDNPYINNIVKYSSY</sequence>
<reference evidence="2 3" key="1">
    <citation type="journal article" date="2024" name="G3 (Bethesda)">
        <title>Genome assembly of Hibiscus sabdariffa L. provides insights into metabolisms of medicinal natural products.</title>
        <authorList>
            <person name="Kim T."/>
        </authorList>
    </citation>
    <scope>NUCLEOTIDE SEQUENCE [LARGE SCALE GENOMIC DNA]</scope>
    <source>
        <strain evidence="2">TK-2024</strain>
        <tissue evidence="2">Old leaves</tissue>
    </source>
</reference>
<dbReference type="EMBL" id="JBBPBN010000009">
    <property type="protein sequence ID" value="KAK9031672.1"/>
    <property type="molecule type" value="Genomic_DNA"/>
</dbReference>
<evidence type="ECO:0000313" key="3">
    <source>
        <dbReference type="Proteomes" id="UP001396334"/>
    </source>
</evidence>
<evidence type="ECO:0000256" key="1">
    <source>
        <dbReference type="SAM" id="MobiDB-lite"/>
    </source>
</evidence>
<comment type="caution">
    <text evidence="2">The sequence shown here is derived from an EMBL/GenBank/DDBJ whole genome shotgun (WGS) entry which is preliminary data.</text>
</comment>
<name>A0ABR2T397_9ROSI</name>
<organism evidence="2 3">
    <name type="scientific">Hibiscus sabdariffa</name>
    <name type="common">roselle</name>
    <dbReference type="NCBI Taxonomy" id="183260"/>
    <lineage>
        <taxon>Eukaryota</taxon>
        <taxon>Viridiplantae</taxon>
        <taxon>Streptophyta</taxon>
        <taxon>Embryophyta</taxon>
        <taxon>Tracheophyta</taxon>
        <taxon>Spermatophyta</taxon>
        <taxon>Magnoliopsida</taxon>
        <taxon>eudicotyledons</taxon>
        <taxon>Gunneridae</taxon>
        <taxon>Pentapetalae</taxon>
        <taxon>rosids</taxon>
        <taxon>malvids</taxon>
        <taxon>Malvales</taxon>
        <taxon>Malvaceae</taxon>
        <taxon>Malvoideae</taxon>
        <taxon>Hibiscus</taxon>
    </lineage>
</organism>
<keyword evidence="3" id="KW-1185">Reference proteome</keyword>
<proteinExistence type="predicted"/>
<accession>A0ABR2T397</accession>
<feature type="compositionally biased region" description="Polar residues" evidence="1">
    <location>
        <begin position="43"/>
        <end position="66"/>
    </location>
</feature>
<feature type="region of interest" description="Disordered" evidence="1">
    <location>
        <begin position="43"/>
        <end position="67"/>
    </location>
</feature>
<gene>
    <name evidence="2" type="ORF">V6N11_055964</name>
</gene>
<protein>
    <submittedName>
        <fullName evidence="2">Uncharacterized protein</fullName>
    </submittedName>
</protein>
<dbReference type="Proteomes" id="UP001396334">
    <property type="component" value="Unassembled WGS sequence"/>
</dbReference>